<organism evidence="1 2">
    <name type="scientific">Parasponia andersonii</name>
    <name type="common">Sponia andersonii</name>
    <dbReference type="NCBI Taxonomy" id="3476"/>
    <lineage>
        <taxon>Eukaryota</taxon>
        <taxon>Viridiplantae</taxon>
        <taxon>Streptophyta</taxon>
        <taxon>Embryophyta</taxon>
        <taxon>Tracheophyta</taxon>
        <taxon>Spermatophyta</taxon>
        <taxon>Magnoliopsida</taxon>
        <taxon>eudicotyledons</taxon>
        <taxon>Gunneridae</taxon>
        <taxon>Pentapetalae</taxon>
        <taxon>rosids</taxon>
        <taxon>fabids</taxon>
        <taxon>Rosales</taxon>
        <taxon>Cannabaceae</taxon>
        <taxon>Parasponia</taxon>
    </lineage>
</organism>
<protein>
    <submittedName>
        <fullName evidence="1">Uncharacterized protein</fullName>
    </submittedName>
</protein>
<proteinExistence type="predicted"/>
<evidence type="ECO:0000313" key="1">
    <source>
        <dbReference type="EMBL" id="PON55983.1"/>
    </source>
</evidence>
<reference evidence="2" key="1">
    <citation type="submission" date="2016-06" db="EMBL/GenBank/DDBJ databases">
        <title>Parallel loss of symbiosis genes in relatives of nitrogen-fixing non-legume Parasponia.</title>
        <authorList>
            <person name="Van Velzen R."/>
            <person name="Holmer R."/>
            <person name="Bu F."/>
            <person name="Rutten L."/>
            <person name="Van Zeijl A."/>
            <person name="Liu W."/>
            <person name="Santuari L."/>
            <person name="Cao Q."/>
            <person name="Sharma T."/>
            <person name="Shen D."/>
            <person name="Roswanjaya Y."/>
            <person name="Wardhani T."/>
            <person name="Kalhor M.S."/>
            <person name="Jansen J."/>
            <person name="Van den Hoogen J."/>
            <person name="Gungor B."/>
            <person name="Hartog M."/>
            <person name="Hontelez J."/>
            <person name="Verver J."/>
            <person name="Yang W.-C."/>
            <person name="Schijlen E."/>
            <person name="Repin R."/>
            <person name="Schilthuizen M."/>
            <person name="Schranz E."/>
            <person name="Heidstra R."/>
            <person name="Miyata K."/>
            <person name="Fedorova E."/>
            <person name="Kohlen W."/>
            <person name="Bisseling T."/>
            <person name="Smit S."/>
            <person name="Geurts R."/>
        </authorList>
    </citation>
    <scope>NUCLEOTIDE SEQUENCE [LARGE SCALE GENOMIC DNA]</scope>
    <source>
        <strain evidence="2">cv. WU1-14</strain>
    </source>
</reference>
<comment type="caution">
    <text evidence="1">The sequence shown here is derived from an EMBL/GenBank/DDBJ whole genome shotgun (WGS) entry which is preliminary data.</text>
</comment>
<evidence type="ECO:0000313" key="2">
    <source>
        <dbReference type="Proteomes" id="UP000237105"/>
    </source>
</evidence>
<keyword evidence="2" id="KW-1185">Reference proteome</keyword>
<gene>
    <name evidence="1" type="ORF">PanWU01x14_184500</name>
</gene>
<name>A0A2P5C4J8_PARAD</name>
<feature type="non-terminal residue" evidence="1">
    <location>
        <position position="1"/>
    </location>
</feature>
<dbReference type="AlphaFoldDB" id="A0A2P5C4J8"/>
<accession>A0A2P5C4J8</accession>
<sequence length="55" mass="5903">SKYGESGQVLIVSESSSLLGSMFACGGGKARHFRQEHFSSILCEDDATMSNFGEL</sequence>
<dbReference type="Proteomes" id="UP000237105">
    <property type="component" value="Unassembled WGS sequence"/>
</dbReference>
<dbReference type="EMBL" id="JXTB01000176">
    <property type="protein sequence ID" value="PON55983.1"/>
    <property type="molecule type" value="Genomic_DNA"/>
</dbReference>